<dbReference type="PANTHER" id="PTHR12265">
    <property type="entry name" value="TRANSMEMBRANE PROTEIN 53"/>
    <property type="match status" value="1"/>
</dbReference>
<comment type="subcellular location">
    <subcellularLocation>
        <location evidence="6">Endomembrane system</location>
        <topology evidence="6">Single-pass membrane protein</topology>
    </subcellularLocation>
    <subcellularLocation>
        <location evidence="1">Nucleus membrane</location>
    </subcellularLocation>
</comment>
<dbReference type="Proteomes" id="UP001214603">
    <property type="component" value="Chromosome 2"/>
</dbReference>
<dbReference type="InterPro" id="IPR008547">
    <property type="entry name" value="DUF829_TMEM53"/>
</dbReference>
<gene>
    <name evidence="7" type="ORF">MOBT1_001142</name>
</gene>
<keyword evidence="4" id="KW-0472">Membrane</keyword>
<dbReference type="PANTHER" id="PTHR12265:SF30">
    <property type="entry name" value="TRANSMEMBRANE PROTEIN 53"/>
    <property type="match status" value="1"/>
</dbReference>
<evidence type="ECO:0000256" key="2">
    <source>
        <dbReference type="ARBA" id="ARBA00022692"/>
    </source>
</evidence>
<keyword evidence="8" id="KW-1185">Reference proteome</keyword>
<dbReference type="AlphaFoldDB" id="A0AAF0E0M8"/>
<evidence type="ECO:0000313" key="7">
    <source>
        <dbReference type="EMBL" id="WFD02459.1"/>
    </source>
</evidence>
<evidence type="ECO:0000256" key="5">
    <source>
        <dbReference type="ARBA" id="ARBA00023242"/>
    </source>
</evidence>
<evidence type="ECO:0000256" key="3">
    <source>
        <dbReference type="ARBA" id="ARBA00022989"/>
    </source>
</evidence>
<evidence type="ECO:0000256" key="6">
    <source>
        <dbReference type="ARBA" id="ARBA00037847"/>
    </source>
</evidence>
<keyword evidence="2" id="KW-0812">Transmembrane</keyword>
<evidence type="ECO:0000256" key="1">
    <source>
        <dbReference type="ARBA" id="ARBA00004126"/>
    </source>
</evidence>
<evidence type="ECO:0000256" key="4">
    <source>
        <dbReference type="ARBA" id="ARBA00023136"/>
    </source>
</evidence>
<dbReference type="EMBL" id="CP119935">
    <property type="protein sequence ID" value="WFD02459.1"/>
    <property type="molecule type" value="Genomic_DNA"/>
</dbReference>
<sequence>MSARAGVSALQKVGNLLYAARPAATALASSSAPCAVVLYGWMDAELKYVAKYALPYTEMYPNATVLVQLSTTGSAFMTSMPGGKPDTLAALQLLREAHDRARTSTPDRRPTVVFHSFSNGGLMPLTSLLECGRAEPERLPQPAAYIMDCSPGYLDGNGFARAMASMAPSSSLSEQLRHWATRNATRTYFNGVNALAEFWNRENPLERAKRELNEVSTWAWGPTPAQLPARLYTYTAADRFISPEAVRAHAEQAQATMGPRPLCVHSMEGVAAKDVRMTDDRVQLCEWTSPKHCAIARDAPHTFSSAF</sequence>
<keyword evidence="5" id="KW-0539">Nucleus</keyword>
<organism evidence="7 8">
    <name type="scientific">Malassezia obtusa</name>
    <dbReference type="NCBI Taxonomy" id="76774"/>
    <lineage>
        <taxon>Eukaryota</taxon>
        <taxon>Fungi</taxon>
        <taxon>Dikarya</taxon>
        <taxon>Basidiomycota</taxon>
        <taxon>Ustilaginomycotina</taxon>
        <taxon>Malasseziomycetes</taxon>
        <taxon>Malasseziales</taxon>
        <taxon>Malasseziaceae</taxon>
        <taxon>Malassezia</taxon>
    </lineage>
</organism>
<name>A0AAF0E0M8_9BASI</name>
<evidence type="ECO:0000313" key="8">
    <source>
        <dbReference type="Proteomes" id="UP001214603"/>
    </source>
</evidence>
<accession>A0AAF0E0M8</accession>
<proteinExistence type="predicted"/>
<protein>
    <submittedName>
        <fullName evidence="7">Uncharacterized protein</fullName>
    </submittedName>
</protein>
<dbReference type="Pfam" id="PF05705">
    <property type="entry name" value="DUF829"/>
    <property type="match status" value="1"/>
</dbReference>
<dbReference type="GO" id="GO:0031965">
    <property type="term" value="C:nuclear membrane"/>
    <property type="evidence" value="ECO:0007669"/>
    <property type="project" value="UniProtKB-SubCell"/>
</dbReference>
<reference evidence="7" key="1">
    <citation type="submission" date="2023-03" db="EMBL/GenBank/DDBJ databases">
        <title>Mating type loci evolution in Malassezia.</title>
        <authorList>
            <person name="Coelho M.A."/>
        </authorList>
    </citation>
    <scope>NUCLEOTIDE SEQUENCE</scope>
    <source>
        <strain evidence="7">CBS 7876</strain>
    </source>
</reference>
<keyword evidence="3" id="KW-1133">Transmembrane helix</keyword>